<comment type="caution">
    <text evidence="1">The sequence shown here is derived from an EMBL/GenBank/DDBJ whole genome shotgun (WGS) entry which is preliminary data.</text>
</comment>
<dbReference type="EMBL" id="QNBE01000103">
    <property type="protein sequence ID" value="RKX69150.1"/>
    <property type="molecule type" value="Genomic_DNA"/>
</dbReference>
<dbReference type="AlphaFoldDB" id="A0A660SGP2"/>
<evidence type="ECO:0000313" key="2">
    <source>
        <dbReference type="Proteomes" id="UP000268469"/>
    </source>
</evidence>
<dbReference type="Proteomes" id="UP000268469">
    <property type="component" value="Unassembled WGS sequence"/>
</dbReference>
<protein>
    <recommendedName>
        <fullName evidence="3">DUF1573 domain-containing protein</fullName>
    </recommendedName>
</protein>
<organism evidence="1 2">
    <name type="scientific">candidate division WOR-3 bacterium</name>
    <dbReference type="NCBI Taxonomy" id="2052148"/>
    <lineage>
        <taxon>Bacteria</taxon>
        <taxon>Bacteria division WOR-3</taxon>
    </lineage>
</organism>
<dbReference type="InterPro" id="IPR011467">
    <property type="entry name" value="DUF1573"/>
</dbReference>
<accession>A0A660SGP2</accession>
<dbReference type="InterPro" id="IPR013783">
    <property type="entry name" value="Ig-like_fold"/>
</dbReference>
<evidence type="ECO:0000313" key="1">
    <source>
        <dbReference type="EMBL" id="RKX69150.1"/>
    </source>
</evidence>
<name>A0A660SGP2_UNCW3</name>
<sequence length="226" mass="26418">MVSINILLLFVFLDVRISPQEIELGYFPKDQIITANFEIVNNTRFPLRVQKILPYCSCITVEDYDTIVFPFSRAKVTFKFDSRGMSGPFHKEVLIRTDRFGYQFLRFAVGGFILDFPMKSNLSKNAGKITIYTYSSPARVVLLSKPEKTWVRIIKRKQAVVLTLYSLTSFNFNGIRILIDRKIYTIPLSRKRNIIPSLRKKIPHFEKTVEFSYISGLKCWHRFAHM</sequence>
<dbReference type="Pfam" id="PF07610">
    <property type="entry name" value="DUF1573"/>
    <property type="match status" value="1"/>
</dbReference>
<gene>
    <name evidence="1" type="ORF">DRP53_09085</name>
</gene>
<evidence type="ECO:0008006" key="3">
    <source>
        <dbReference type="Google" id="ProtNLM"/>
    </source>
</evidence>
<dbReference type="Gene3D" id="2.60.40.10">
    <property type="entry name" value="Immunoglobulins"/>
    <property type="match status" value="1"/>
</dbReference>
<reference evidence="1 2" key="1">
    <citation type="submission" date="2018-06" db="EMBL/GenBank/DDBJ databases">
        <title>Extensive metabolic versatility and redundancy in microbially diverse, dynamic hydrothermal sediments.</title>
        <authorList>
            <person name="Dombrowski N."/>
            <person name="Teske A."/>
            <person name="Baker B.J."/>
        </authorList>
    </citation>
    <scope>NUCLEOTIDE SEQUENCE [LARGE SCALE GENOMIC DNA]</scope>
    <source>
        <strain evidence="1">B36_G15</strain>
    </source>
</reference>
<proteinExistence type="predicted"/>